<comment type="caution">
    <text evidence="4">The sequence shown here is derived from an EMBL/GenBank/DDBJ whole genome shotgun (WGS) entry which is preliminary data.</text>
</comment>
<feature type="domain" description="Mycothiol-dependent maleylpyruvate isomerase metal-binding" evidence="3">
    <location>
        <begin position="24"/>
        <end position="155"/>
    </location>
</feature>
<keyword evidence="5" id="KW-1185">Reference proteome</keyword>
<name>A0ABU2X9Y9_9ACTN</name>
<protein>
    <submittedName>
        <fullName evidence="4">Maleylpyruvate isomerase family mycothiol-dependent enzyme</fullName>
    </submittedName>
</protein>
<evidence type="ECO:0000259" key="2">
    <source>
        <dbReference type="Pfam" id="PF07398"/>
    </source>
</evidence>
<proteinExistence type="predicted"/>
<dbReference type="SUPFAM" id="SSF55718">
    <property type="entry name" value="SCP-like"/>
    <property type="match status" value="1"/>
</dbReference>
<dbReference type="InterPro" id="IPR024344">
    <property type="entry name" value="MDMPI_metal-binding"/>
</dbReference>
<feature type="compositionally biased region" description="Pro residues" evidence="1">
    <location>
        <begin position="233"/>
        <end position="242"/>
    </location>
</feature>
<dbReference type="GO" id="GO:0016853">
    <property type="term" value="F:isomerase activity"/>
    <property type="evidence" value="ECO:0007669"/>
    <property type="project" value="UniProtKB-KW"/>
</dbReference>
<evidence type="ECO:0000259" key="3">
    <source>
        <dbReference type="Pfam" id="PF11716"/>
    </source>
</evidence>
<dbReference type="Proteomes" id="UP001180754">
    <property type="component" value="Unassembled WGS sequence"/>
</dbReference>
<dbReference type="SUPFAM" id="SSF109854">
    <property type="entry name" value="DinB/YfiT-like putative metalloenzymes"/>
    <property type="match status" value="1"/>
</dbReference>
<sequence>MNEPDTSATTPADGAARVVAAVLDGHQRLRTVLDGLTEAAAREPSALPGWSRAHVLAHIDGVGSALARQVRFAMQGELVEVYDGGRPARDAGIEAGAKRTADELRHAVAETLTEVEGALTAVGPQDWERPVRYRDSDVRGVALCWWRELEFHTADTLLGRGPGDWSRDFCAHALDFLAPRAPLDTRLALEATDGPERRTYGSGEPLTVRGRLADLTAWLAGRTPAGPLDSGPAPLPELRPWP</sequence>
<feature type="region of interest" description="Disordered" evidence="1">
    <location>
        <begin position="223"/>
        <end position="242"/>
    </location>
</feature>
<dbReference type="Pfam" id="PF07398">
    <property type="entry name" value="MDMPI_C"/>
    <property type="match status" value="1"/>
</dbReference>
<evidence type="ECO:0000256" key="1">
    <source>
        <dbReference type="SAM" id="MobiDB-lite"/>
    </source>
</evidence>
<organism evidence="4 5">
    <name type="scientific">Streptomyces lonegramiae</name>
    <dbReference type="NCBI Taxonomy" id="3075524"/>
    <lineage>
        <taxon>Bacteria</taxon>
        <taxon>Bacillati</taxon>
        <taxon>Actinomycetota</taxon>
        <taxon>Actinomycetes</taxon>
        <taxon>Kitasatosporales</taxon>
        <taxon>Streptomycetaceae</taxon>
        <taxon>Streptomyces</taxon>
    </lineage>
</organism>
<dbReference type="InterPro" id="IPR010872">
    <property type="entry name" value="MDMPI_C-term_domain"/>
</dbReference>
<dbReference type="RefSeq" id="WP_311723090.1">
    <property type="nucleotide sequence ID" value="NZ_JAVRFD010000003.1"/>
</dbReference>
<dbReference type="InterPro" id="IPR017517">
    <property type="entry name" value="Maleyloyr_isom"/>
</dbReference>
<dbReference type="InterPro" id="IPR036527">
    <property type="entry name" value="SCP2_sterol-bd_dom_sf"/>
</dbReference>
<accession>A0ABU2X9Y9</accession>
<evidence type="ECO:0000313" key="4">
    <source>
        <dbReference type="EMBL" id="MDT0542731.1"/>
    </source>
</evidence>
<dbReference type="Gene3D" id="1.20.120.450">
    <property type="entry name" value="dinb family like domain"/>
    <property type="match status" value="1"/>
</dbReference>
<reference evidence="4" key="1">
    <citation type="submission" date="2024-05" db="EMBL/GenBank/DDBJ databases">
        <title>30 novel species of actinomycetes from the DSMZ collection.</title>
        <authorList>
            <person name="Nouioui I."/>
        </authorList>
    </citation>
    <scope>NUCLEOTIDE SEQUENCE</scope>
    <source>
        <strain evidence="4">DSM 41529</strain>
    </source>
</reference>
<dbReference type="NCBIfam" id="TIGR03083">
    <property type="entry name" value="maleylpyruvate isomerase family mycothiol-dependent enzyme"/>
    <property type="match status" value="1"/>
</dbReference>
<gene>
    <name evidence="4" type="ORF">RND15_08370</name>
</gene>
<feature type="domain" description="MDMPI C-terminal" evidence="2">
    <location>
        <begin position="164"/>
        <end position="235"/>
    </location>
</feature>
<evidence type="ECO:0000313" key="5">
    <source>
        <dbReference type="Proteomes" id="UP001180754"/>
    </source>
</evidence>
<dbReference type="EMBL" id="JAVRFD010000003">
    <property type="protein sequence ID" value="MDT0542731.1"/>
    <property type="molecule type" value="Genomic_DNA"/>
</dbReference>
<dbReference type="Gene3D" id="3.30.1050.20">
    <property type="match status" value="1"/>
</dbReference>
<dbReference type="InterPro" id="IPR034660">
    <property type="entry name" value="DinB/YfiT-like"/>
</dbReference>
<dbReference type="Pfam" id="PF11716">
    <property type="entry name" value="MDMPI_N"/>
    <property type="match status" value="1"/>
</dbReference>
<keyword evidence="4" id="KW-0413">Isomerase</keyword>